<evidence type="ECO:0000313" key="2">
    <source>
        <dbReference type="Proteomes" id="UP000314294"/>
    </source>
</evidence>
<protein>
    <submittedName>
        <fullName evidence="1">Uncharacterized protein</fullName>
    </submittedName>
</protein>
<dbReference type="AlphaFoldDB" id="A0A4Z2HY90"/>
<proteinExistence type="predicted"/>
<accession>A0A4Z2HY90</accession>
<name>A0A4Z2HY90_9TELE</name>
<dbReference type="EMBL" id="SRLO01000161">
    <property type="protein sequence ID" value="TNN70628.1"/>
    <property type="molecule type" value="Genomic_DNA"/>
</dbReference>
<organism evidence="1 2">
    <name type="scientific">Liparis tanakae</name>
    <name type="common">Tanaka's snailfish</name>
    <dbReference type="NCBI Taxonomy" id="230148"/>
    <lineage>
        <taxon>Eukaryota</taxon>
        <taxon>Metazoa</taxon>
        <taxon>Chordata</taxon>
        <taxon>Craniata</taxon>
        <taxon>Vertebrata</taxon>
        <taxon>Euteleostomi</taxon>
        <taxon>Actinopterygii</taxon>
        <taxon>Neopterygii</taxon>
        <taxon>Teleostei</taxon>
        <taxon>Neoteleostei</taxon>
        <taxon>Acanthomorphata</taxon>
        <taxon>Eupercaria</taxon>
        <taxon>Perciformes</taxon>
        <taxon>Cottioidei</taxon>
        <taxon>Cottales</taxon>
        <taxon>Liparidae</taxon>
        <taxon>Liparis</taxon>
    </lineage>
</organism>
<comment type="caution">
    <text evidence="1">The sequence shown here is derived from an EMBL/GenBank/DDBJ whole genome shotgun (WGS) entry which is preliminary data.</text>
</comment>
<evidence type="ECO:0000313" key="1">
    <source>
        <dbReference type="EMBL" id="TNN70628.1"/>
    </source>
</evidence>
<sequence length="170" mass="18630">MLTLPSPRYQVHLWVPQLGQCGLSPPQRGLFPVGLDKLWEEDPAPAGPAMSPVLLEGPVEKRVDPAQQPSRGKEVVQVHALGVQVLAVPQAVAAVVELRLGQRGGRTQDHLVQRGRQIGIQSHVDPQAEQDGHLDEALRQVFLQVQHGLRFVRRRTKGSGARFSHHCKGG</sequence>
<keyword evidence="2" id="KW-1185">Reference proteome</keyword>
<dbReference type="OrthoDB" id="7458135at2759"/>
<dbReference type="Proteomes" id="UP000314294">
    <property type="component" value="Unassembled WGS sequence"/>
</dbReference>
<gene>
    <name evidence="1" type="ORF">EYF80_019212</name>
</gene>
<reference evidence="1 2" key="1">
    <citation type="submission" date="2019-03" db="EMBL/GenBank/DDBJ databases">
        <title>First draft genome of Liparis tanakae, snailfish: a comprehensive survey of snailfish specific genes.</title>
        <authorList>
            <person name="Kim W."/>
            <person name="Song I."/>
            <person name="Jeong J.-H."/>
            <person name="Kim D."/>
            <person name="Kim S."/>
            <person name="Ryu S."/>
            <person name="Song J.Y."/>
            <person name="Lee S.K."/>
        </authorList>
    </citation>
    <scope>NUCLEOTIDE SEQUENCE [LARGE SCALE GENOMIC DNA]</scope>
    <source>
        <tissue evidence="1">Muscle</tissue>
    </source>
</reference>